<feature type="transmembrane region" description="Helical" evidence="1">
    <location>
        <begin position="61"/>
        <end position="79"/>
    </location>
</feature>
<evidence type="ECO:0000313" key="3">
    <source>
        <dbReference type="Proteomes" id="UP000239471"/>
    </source>
</evidence>
<keyword evidence="3" id="KW-1185">Reference proteome</keyword>
<gene>
    <name evidence="2" type="ORF">CLVI_30920</name>
</gene>
<accession>A0A2T0B8X7</accession>
<reference evidence="2 3" key="1">
    <citation type="submission" date="2018-03" db="EMBL/GenBank/DDBJ databases">
        <title>Genome sequence of Clostridium vincentii DSM 10228.</title>
        <authorList>
            <person name="Poehlein A."/>
            <person name="Daniel R."/>
        </authorList>
    </citation>
    <scope>NUCLEOTIDE SEQUENCE [LARGE SCALE GENOMIC DNA]</scope>
    <source>
        <strain evidence="2 3">DSM 10228</strain>
    </source>
</reference>
<feature type="transmembrane region" description="Helical" evidence="1">
    <location>
        <begin position="35"/>
        <end position="52"/>
    </location>
</feature>
<evidence type="ECO:0000256" key="1">
    <source>
        <dbReference type="SAM" id="Phobius"/>
    </source>
</evidence>
<dbReference type="AlphaFoldDB" id="A0A2T0B8X7"/>
<proteinExistence type="predicted"/>
<dbReference type="Proteomes" id="UP000239471">
    <property type="component" value="Unassembled WGS sequence"/>
</dbReference>
<protein>
    <submittedName>
        <fullName evidence="2">Uncharacterized protein</fullName>
    </submittedName>
</protein>
<keyword evidence="1" id="KW-1133">Transmembrane helix</keyword>
<comment type="caution">
    <text evidence="2">The sequence shown here is derived from an EMBL/GenBank/DDBJ whole genome shotgun (WGS) entry which is preliminary data.</text>
</comment>
<evidence type="ECO:0000313" key="2">
    <source>
        <dbReference type="EMBL" id="PRR80302.1"/>
    </source>
</evidence>
<keyword evidence="1" id="KW-0812">Transmembrane</keyword>
<feature type="transmembrane region" description="Helical" evidence="1">
    <location>
        <begin position="12"/>
        <end position="29"/>
    </location>
</feature>
<organism evidence="2 3">
    <name type="scientific">Clostridium vincentii</name>
    <dbReference type="NCBI Taxonomy" id="52704"/>
    <lineage>
        <taxon>Bacteria</taxon>
        <taxon>Bacillati</taxon>
        <taxon>Bacillota</taxon>
        <taxon>Clostridia</taxon>
        <taxon>Eubacteriales</taxon>
        <taxon>Clostridiaceae</taxon>
        <taxon>Clostridium</taxon>
    </lineage>
</organism>
<keyword evidence="1" id="KW-0472">Membrane</keyword>
<dbReference type="EMBL" id="PVXQ01000047">
    <property type="protein sequence ID" value="PRR80302.1"/>
    <property type="molecule type" value="Genomic_DNA"/>
</dbReference>
<name>A0A2T0B8X7_9CLOT</name>
<dbReference type="RefSeq" id="WP_106060978.1">
    <property type="nucleotide sequence ID" value="NZ_PVXQ01000047.1"/>
</dbReference>
<sequence>MNKKINTVIKNLTIVFLIITLTSTTVSLINPNKILDDLNIALIGIVIVLLGIKEPKKLNGRIYIVVGVLILFESIYKIIV</sequence>